<evidence type="ECO:0000256" key="5">
    <source>
        <dbReference type="ARBA" id="ARBA00022777"/>
    </source>
</evidence>
<dbReference type="InterPro" id="IPR003661">
    <property type="entry name" value="HisK_dim/P_dom"/>
</dbReference>
<organism evidence="7 8">
    <name type="scientific">candidate division WWE3 bacterium</name>
    <dbReference type="NCBI Taxonomy" id="2053526"/>
    <lineage>
        <taxon>Bacteria</taxon>
        <taxon>Katanobacteria</taxon>
    </lineage>
</organism>
<name>A0A955LVH8_UNCKA</name>
<evidence type="ECO:0000256" key="4">
    <source>
        <dbReference type="ARBA" id="ARBA00022679"/>
    </source>
</evidence>
<evidence type="ECO:0000256" key="3">
    <source>
        <dbReference type="ARBA" id="ARBA00022553"/>
    </source>
</evidence>
<gene>
    <name evidence="7" type="ORF">KC573_00845</name>
</gene>
<comment type="catalytic activity">
    <reaction evidence="1">
        <text>ATP + protein L-histidine = ADP + protein N-phospho-L-histidine.</text>
        <dbReference type="EC" id="2.7.13.3"/>
    </reaction>
</comment>
<dbReference type="EC" id="2.7.13.3" evidence="2"/>
<dbReference type="InterPro" id="IPR003594">
    <property type="entry name" value="HATPase_dom"/>
</dbReference>
<comment type="caution">
    <text evidence="7">The sequence shown here is derived from an EMBL/GenBank/DDBJ whole genome shotgun (WGS) entry which is preliminary data.</text>
</comment>
<dbReference type="InterPro" id="IPR036097">
    <property type="entry name" value="HisK_dim/P_sf"/>
</dbReference>
<evidence type="ECO:0000256" key="2">
    <source>
        <dbReference type="ARBA" id="ARBA00012438"/>
    </source>
</evidence>
<dbReference type="Gene3D" id="3.30.565.10">
    <property type="entry name" value="Histidine kinase-like ATPase, C-terminal domain"/>
    <property type="match status" value="1"/>
</dbReference>
<keyword evidence="3" id="KW-0597">Phosphoprotein</keyword>
<reference evidence="7" key="1">
    <citation type="submission" date="2020-04" db="EMBL/GenBank/DDBJ databases">
        <authorList>
            <person name="Zhang T."/>
        </authorList>
    </citation>
    <scope>NUCLEOTIDE SEQUENCE</scope>
    <source>
        <strain evidence="7">HKST-UBA02</strain>
    </source>
</reference>
<dbReference type="GO" id="GO:0000155">
    <property type="term" value="F:phosphorelay sensor kinase activity"/>
    <property type="evidence" value="ECO:0007669"/>
    <property type="project" value="InterPro"/>
</dbReference>
<feature type="non-terminal residue" evidence="7">
    <location>
        <position position="1"/>
    </location>
</feature>
<evidence type="ECO:0000313" key="8">
    <source>
        <dbReference type="Proteomes" id="UP000699691"/>
    </source>
</evidence>
<dbReference type="CDD" id="cd00075">
    <property type="entry name" value="HATPase"/>
    <property type="match status" value="1"/>
</dbReference>
<dbReference type="PANTHER" id="PTHR43547">
    <property type="entry name" value="TWO-COMPONENT HISTIDINE KINASE"/>
    <property type="match status" value="1"/>
</dbReference>
<dbReference type="SMART" id="SM00388">
    <property type="entry name" value="HisKA"/>
    <property type="match status" value="1"/>
</dbReference>
<accession>A0A955LVH8</accession>
<dbReference type="FunFam" id="3.30.565.10:FF:000006">
    <property type="entry name" value="Sensor histidine kinase WalK"/>
    <property type="match status" value="1"/>
</dbReference>
<dbReference type="SUPFAM" id="SSF47384">
    <property type="entry name" value="Homodimeric domain of signal transducing histidine kinase"/>
    <property type="match status" value="1"/>
</dbReference>
<dbReference type="Gene3D" id="1.10.287.130">
    <property type="match status" value="1"/>
</dbReference>
<dbReference type="Proteomes" id="UP000699691">
    <property type="component" value="Unassembled WGS sequence"/>
</dbReference>
<evidence type="ECO:0000256" key="1">
    <source>
        <dbReference type="ARBA" id="ARBA00000085"/>
    </source>
</evidence>
<keyword evidence="5 7" id="KW-0418">Kinase</keyword>
<dbReference type="EMBL" id="JAGQKY010000021">
    <property type="protein sequence ID" value="MCA9397350.1"/>
    <property type="molecule type" value="Genomic_DNA"/>
</dbReference>
<dbReference type="InterPro" id="IPR036890">
    <property type="entry name" value="HATPase_C_sf"/>
</dbReference>
<evidence type="ECO:0000313" key="7">
    <source>
        <dbReference type="EMBL" id="MCA9397350.1"/>
    </source>
</evidence>
<feature type="domain" description="Histidine kinase" evidence="6">
    <location>
        <begin position="30"/>
        <end position="248"/>
    </location>
</feature>
<dbReference type="SUPFAM" id="SSF55874">
    <property type="entry name" value="ATPase domain of HSP90 chaperone/DNA topoisomerase II/histidine kinase"/>
    <property type="match status" value="1"/>
</dbReference>
<dbReference type="SMART" id="SM00387">
    <property type="entry name" value="HATPase_c"/>
    <property type="match status" value="1"/>
</dbReference>
<dbReference type="PRINTS" id="PR00344">
    <property type="entry name" value="BCTRLSENSOR"/>
</dbReference>
<dbReference type="PANTHER" id="PTHR43547:SF2">
    <property type="entry name" value="HYBRID SIGNAL TRANSDUCTION HISTIDINE KINASE C"/>
    <property type="match status" value="1"/>
</dbReference>
<dbReference type="InterPro" id="IPR004358">
    <property type="entry name" value="Sig_transdc_His_kin-like_C"/>
</dbReference>
<dbReference type="Pfam" id="PF00512">
    <property type="entry name" value="HisKA"/>
    <property type="match status" value="1"/>
</dbReference>
<sequence length="256" mass="28572">YHLQDDIEKVHEDKTQYRKTQIVKEKFISTASHHLRTPLTIIKGYAELLNDPNIAEEDKTKARKNILTHTTELETLTEKLIHLASIQSIAEHLQLRSQTIVSTLDTLAKRFSKHAKRKHIDFRYVVDASVMDAQLEFDSEQLQIAIGNLIANAIKYTNEGGVVTLKANASDTHVYILISDNGKGIPQEDIGNLFSSFYHAGSPLDAQEGAGIGLFVTKEIIKAHNGDIAVESKVGKGTVFTIKLPRNSIHQLLENL</sequence>
<dbReference type="Pfam" id="PF02518">
    <property type="entry name" value="HATPase_c"/>
    <property type="match status" value="1"/>
</dbReference>
<protein>
    <recommendedName>
        <fullName evidence="2">histidine kinase</fullName>
        <ecNumber evidence="2">2.7.13.3</ecNumber>
    </recommendedName>
</protein>
<dbReference type="CDD" id="cd00082">
    <property type="entry name" value="HisKA"/>
    <property type="match status" value="1"/>
</dbReference>
<dbReference type="AlphaFoldDB" id="A0A955LVH8"/>
<dbReference type="PROSITE" id="PS50109">
    <property type="entry name" value="HIS_KIN"/>
    <property type="match status" value="1"/>
</dbReference>
<dbReference type="InterPro" id="IPR005467">
    <property type="entry name" value="His_kinase_dom"/>
</dbReference>
<evidence type="ECO:0000259" key="6">
    <source>
        <dbReference type="PROSITE" id="PS50109"/>
    </source>
</evidence>
<keyword evidence="4" id="KW-0808">Transferase</keyword>
<proteinExistence type="predicted"/>
<reference evidence="7" key="2">
    <citation type="journal article" date="2021" name="Microbiome">
        <title>Successional dynamics and alternative stable states in a saline activated sludge microbial community over 9 years.</title>
        <authorList>
            <person name="Wang Y."/>
            <person name="Ye J."/>
            <person name="Ju F."/>
            <person name="Liu L."/>
            <person name="Boyd J.A."/>
            <person name="Deng Y."/>
            <person name="Parks D.H."/>
            <person name="Jiang X."/>
            <person name="Yin X."/>
            <person name="Woodcroft B.J."/>
            <person name="Tyson G.W."/>
            <person name="Hugenholtz P."/>
            <person name="Polz M.F."/>
            <person name="Zhang T."/>
        </authorList>
    </citation>
    <scope>NUCLEOTIDE SEQUENCE</scope>
    <source>
        <strain evidence="7">HKST-UBA02</strain>
    </source>
</reference>